<protein>
    <submittedName>
        <fullName evidence="1">Uncharacterized protein</fullName>
    </submittedName>
</protein>
<keyword evidence="2" id="KW-1185">Reference proteome</keyword>
<proteinExistence type="predicted"/>
<gene>
    <name evidence="1" type="ORF">F4820DRAFT_346246</name>
</gene>
<sequence>MHPTSSLALFFVACSAATSQKFIALPDTSEAPFSPPVIRSVSFSGNGCPQSGGLKQISGGWQHFAFTLPDFAASYGGSKPTSVNCQAHMNLEGGEPGWQVAVKEVWTKGHLELEPNVKLSQYITAYYSQNAANTVSTVQTLTSPSGSPLSEDVTIHSAVPKESIVWSPCTGSTGNVGILNVNFRIAFTSTNAGSYGFYGASKNSSVSERWGWTWRRC</sequence>
<reference evidence="1 2" key="1">
    <citation type="journal article" date="2022" name="New Phytol.">
        <title>Ecological generalism drives hyperdiversity of secondary metabolite gene clusters in xylarialean endophytes.</title>
        <authorList>
            <person name="Franco M.E.E."/>
            <person name="Wisecaver J.H."/>
            <person name="Arnold A.E."/>
            <person name="Ju Y.M."/>
            <person name="Slot J.C."/>
            <person name="Ahrendt S."/>
            <person name="Moore L.P."/>
            <person name="Eastman K.E."/>
            <person name="Scott K."/>
            <person name="Konkel Z."/>
            <person name="Mondo S.J."/>
            <person name="Kuo A."/>
            <person name="Hayes R.D."/>
            <person name="Haridas S."/>
            <person name="Andreopoulos B."/>
            <person name="Riley R."/>
            <person name="LaButti K."/>
            <person name="Pangilinan J."/>
            <person name="Lipzen A."/>
            <person name="Amirebrahimi M."/>
            <person name="Yan J."/>
            <person name="Adam C."/>
            <person name="Keymanesh K."/>
            <person name="Ng V."/>
            <person name="Louie K."/>
            <person name="Northen T."/>
            <person name="Drula E."/>
            <person name="Henrissat B."/>
            <person name="Hsieh H.M."/>
            <person name="Youens-Clark K."/>
            <person name="Lutzoni F."/>
            <person name="Miadlikowska J."/>
            <person name="Eastwood D.C."/>
            <person name="Hamelin R.C."/>
            <person name="Grigoriev I.V."/>
            <person name="U'Ren J.M."/>
        </authorList>
    </citation>
    <scope>NUCLEOTIDE SEQUENCE [LARGE SCALE GENOMIC DNA]</scope>
    <source>
        <strain evidence="1 2">CBS 119005</strain>
    </source>
</reference>
<accession>A0ACB9YXK5</accession>
<dbReference type="Proteomes" id="UP001497700">
    <property type="component" value="Unassembled WGS sequence"/>
</dbReference>
<evidence type="ECO:0000313" key="1">
    <source>
        <dbReference type="EMBL" id="KAI4864201.1"/>
    </source>
</evidence>
<comment type="caution">
    <text evidence="1">The sequence shown here is derived from an EMBL/GenBank/DDBJ whole genome shotgun (WGS) entry which is preliminary data.</text>
</comment>
<evidence type="ECO:0000313" key="2">
    <source>
        <dbReference type="Proteomes" id="UP001497700"/>
    </source>
</evidence>
<dbReference type="EMBL" id="MU393490">
    <property type="protein sequence ID" value="KAI4864201.1"/>
    <property type="molecule type" value="Genomic_DNA"/>
</dbReference>
<name>A0ACB9YXK5_9PEZI</name>
<organism evidence="1 2">
    <name type="scientific">Hypoxylon rubiginosum</name>
    <dbReference type="NCBI Taxonomy" id="110542"/>
    <lineage>
        <taxon>Eukaryota</taxon>
        <taxon>Fungi</taxon>
        <taxon>Dikarya</taxon>
        <taxon>Ascomycota</taxon>
        <taxon>Pezizomycotina</taxon>
        <taxon>Sordariomycetes</taxon>
        <taxon>Xylariomycetidae</taxon>
        <taxon>Xylariales</taxon>
        <taxon>Hypoxylaceae</taxon>
        <taxon>Hypoxylon</taxon>
    </lineage>
</organism>